<dbReference type="EMBL" id="JAHZUY010000003">
    <property type="protein sequence ID" value="MBW8268278.1"/>
    <property type="molecule type" value="Genomic_DNA"/>
</dbReference>
<dbReference type="RefSeq" id="WP_220115785.1">
    <property type="nucleotide sequence ID" value="NZ_JAHZUY010000003.1"/>
</dbReference>
<accession>A0ABS7EY50</accession>
<reference evidence="1 2" key="1">
    <citation type="submission" date="2021-08" db="EMBL/GenBank/DDBJ databases">
        <title>Caldovatus sediminis gen. nov., sp. nov., a moderately thermophilic bacterium isolated from a hot spring.</title>
        <authorList>
            <person name="Hu C.-J."/>
            <person name="Li W.-J."/>
            <person name="Xian W.-D."/>
        </authorList>
    </citation>
    <scope>NUCLEOTIDE SEQUENCE [LARGE SCALE GENOMIC DNA]</scope>
    <source>
        <strain evidence="1 2">SYSU G05006</strain>
    </source>
</reference>
<dbReference type="Proteomes" id="UP001519924">
    <property type="component" value="Unassembled WGS sequence"/>
</dbReference>
<sequence length="71" mass="7956">MTAETVPLTIEVLGERLTVRASRSGRHWTLAAELFPEVRVCGLDIARAKALLAKRLVPHVERLRKRRARGG</sequence>
<evidence type="ECO:0000313" key="1">
    <source>
        <dbReference type="EMBL" id="MBW8268278.1"/>
    </source>
</evidence>
<evidence type="ECO:0000313" key="2">
    <source>
        <dbReference type="Proteomes" id="UP001519924"/>
    </source>
</evidence>
<organism evidence="1 2">
    <name type="scientific">Caldovatus aquaticus</name>
    <dbReference type="NCBI Taxonomy" id="2865671"/>
    <lineage>
        <taxon>Bacteria</taxon>
        <taxon>Pseudomonadati</taxon>
        <taxon>Pseudomonadota</taxon>
        <taxon>Alphaproteobacteria</taxon>
        <taxon>Acetobacterales</taxon>
        <taxon>Roseomonadaceae</taxon>
        <taxon>Caldovatus</taxon>
    </lineage>
</organism>
<name>A0ABS7EY50_9PROT</name>
<gene>
    <name evidence="1" type="ORF">K1J50_02140</name>
</gene>
<proteinExistence type="predicted"/>
<protein>
    <submittedName>
        <fullName evidence="1">Uncharacterized protein</fullName>
    </submittedName>
</protein>
<keyword evidence="2" id="KW-1185">Reference proteome</keyword>
<comment type="caution">
    <text evidence="1">The sequence shown here is derived from an EMBL/GenBank/DDBJ whole genome shotgun (WGS) entry which is preliminary data.</text>
</comment>